<reference evidence="1 2" key="1">
    <citation type="submission" date="2016-12" db="EMBL/GenBank/DDBJ databases">
        <authorList>
            <person name="Song W.-J."/>
            <person name="Kurnit D.M."/>
        </authorList>
    </citation>
    <scope>NUCLEOTIDE SEQUENCE [LARGE SCALE GENOMIC DNA]</scope>
    <source>
        <strain evidence="1 2">STM7296</strain>
    </source>
</reference>
<name>A0A1N7RJ24_9BURK</name>
<dbReference type="EMBL" id="CYGX02000004">
    <property type="protein sequence ID" value="SIT35113.1"/>
    <property type="molecule type" value="Genomic_DNA"/>
</dbReference>
<sequence>MRHDAGRADHLLGFLELGQHLAQPLVILAPRLGRRDAPRGAVQQARAKLLFKVHHVLARHRRRHLHPFGRADEAANFDHMAEHFHADEGIHLNRSLQESIDAILPRLSKNDRQIGAMRKLEATKLAFRGRRALLLRDGCCGAPATACQLPRRATSDT</sequence>
<gene>
    <name evidence="1" type="ORF">BN2475_40002</name>
</gene>
<accession>A0A1N7RJ24</accession>
<dbReference type="Proteomes" id="UP000187012">
    <property type="component" value="Unassembled WGS sequence"/>
</dbReference>
<evidence type="ECO:0000313" key="1">
    <source>
        <dbReference type="EMBL" id="SIT35113.1"/>
    </source>
</evidence>
<organism evidence="1 2">
    <name type="scientific">Paraburkholderia ribeironis</name>
    <dbReference type="NCBI Taxonomy" id="1247936"/>
    <lineage>
        <taxon>Bacteria</taxon>
        <taxon>Pseudomonadati</taxon>
        <taxon>Pseudomonadota</taxon>
        <taxon>Betaproteobacteria</taxon>
        <taxon>Burkholderiales</taxon>
        <taxon>Burkholderiaceae</taxon>
        <taxon>Paraburkholderia</taxon>
    </lineage>
</organism>
<dbReference type="AlphaFoldDB" id="A0A1N7RJ24"/>
<keyword evidence="2" id="KW-1185">Reference proteome</keyword>
<evidence type="ECO:0000313" key="2">
    <source>
        <dbReference type="Proteomes" id="UP000187012"/>
    </source>
</evidence>
<proteinExistence type="predicted"/>
<protein>
    <submittedName>
        <fullName evidence="1">Uncharacterized protein</fullName>
    </submittedName>
</protein>